<protein>
    <submittedName>
        <fullName evidence="1">Uncharacterized protein</fullName>
    </submittedName>
</protein>
<dbReference type="GeneID" id="103308977"/>
<dbReference type="Proteomes" id="UP000007819">
    <property type="component" value="Chromosome X"/>
</dbReference>
<evidence type="ECO:0000313" key="2">
    <source>
        <dbReference type="Proteomes" id="UP000007819"/>
    </source>
</evidence>
<sequence length="125" mass="14356">MLSLYRTGACQNLTDVLVIYGIHIAALQKIRWSGNGQLKVEKYIIYFSRMEERNRFGSGFAVHESLEPCIIEFNPVSERIAVLRVDTQPLNIVLVCTHQQKQGMGTSRMRSTSNWHTLMNNWQGI</sequence>
<dbReference type="InterPro" id="IPR036691">
    <property type="entry name" value="Endo/exonu/phosph_ase_sf"/>
</dbReference>
<accession>A0A8R2F7L5</accession>
<reference evidence="2" key="1">
    <citation type="submission" date="2010-06" db="EMBL/GenBank/DDBJ databases">
        <authorList>
            <person name="Jiang H."/>
            <person name="Abraham K."/>
            <person name="Ali S."/>
            <person name="Alsbrooks S.L."/>
            <person name="Anim B.N."/>
            <person name="Anosike U.S."/>
            <person name="Attaway T."/>
            <person name="Bandaranaike D.P."/>
            <person name="Battles P.K."/>
            <person name="Bell S.N."/>
            <person name="Bell A.V."/>
            <person name="Beltran B."/>
            <person name="Bickham C."/>
            <person name="Bustamante Y."/>
            <person name="Caleb T."/>
            <person name="Canada A."/>
            <person name="Cardenas V."/>
            <person name="Carter K."/>
            <person name="Chacko J."/>
            <person name="Chandrabose M.N."/>
            <person name="Chavez D."/>
            <person name="Chavez A."/>
            <person name="Chen L."/>
            <person name="Chu H.-S."/>
            <person name="Claassen K.J."/>
            <person name="Cockrell R."/>
            <person name="Collins M."/>
            <person name="Cooper J.A."/>
            <person name="Cree A."/>
            <person name="Curry S.M."/>
            <person name="Da Y."/>
            <person name="Dao M.D."/>
            <person name="Das B."/>
            <person name="Davila M.-L."/>
            <person name="Davy-Carroll L."/>
            <person name="Denson S."/>
            <person name="Dinh H."/>
            <person name="Ebong V.E."/>
            <person name="Edwards J.R."/>
            <person name="Egan A."/>
            <person name="El-Daye J."/>
            <person name="Escobedo L."/>
            <person name="Fernandez S."/>
            <person name="Fernando P.R."/>
            <person name="Flagg N."/>
            <person name="Forbes L.D."/>
            <person name="Fowler R.G."/>
            <person name="Fu Q."/>
            <person name="Gabisi R.A."/>
            <person name="Ganer J."/>
            <person name="Garbino Pronczuk A."/>
            <person name="Garcia R.M."/>
            <person name="Garner T."/>
            <person name="Garrett T.E."/>
            <person name="Gonzalez D.A."/>
            <person name="Hamid H."/>
            <person name="Hawkins E.S."/>
            <person name="Hirani K."/>
            <person name="Hogues M.E."/>
            <person name="Hollins B."/>
            <person name="Hsiao C.-H."/>
            <person name="Jabil R."/>
            <person name="James M.L."/>
            <person name="Jhangiani S.N."/>
            <person name="Johnson B."/>
            <person name="Johnson Q."/>
            <person name="Joshi V."/>
            <person name="Kalu J.B."/>
            <person name="Kam C."/>
            <person name="Kashfia A."/>
            <person name="Keebler J."/>
            <person name="Kisamo H."/>
            <person name="Kovar C.L."/>
            <person name="Lago L.A."/>
            <person name="Lai C.-Y."/>
            <person name="Laidlaw J."/>
            <person name="Lara F."/>
            <person name="Le T.-K."/>
            <person name="Lee S.L."/>
            <person name="Legall F.H."/>
            <person name="Lemon S.J."/>
            <person name="Lewis L.R."/>
            <person name="Li B."/>
            <person name="Liu Y."/>
            <person name="Liu Y.-S."/>
            <person name="Lopez J."/>
            <person name="Lozado R.J."/>
            <person name="Lu J."/>
            <person name="Madu R.C."/>
            <person name="Maheshwari M."/>
            <person name="Maheshwari R."/>
            <person name="Malloy K."/>
            <person name="Martinez E."/>
            <person name="Mathew T."/>
            <person name="Mercado I.C."/>
            <person name="Mercado C."/>
            <person name="Meyer B."/>
            <person name="Montgomery K."/>
            <person name="Morgan M.B."/>
            <person name="Munidasa M."/>
            <person name="Nazareth L.V."/>
            <person name="Nelson J."/>
            <person name="Ng B.M."/>
            <person name="Nguyen N.B."/>
            <person name="Nguyen P.Q."/>
            <person name="Nguyen T."/>
            <person name="Obregon M."/>
            <person name="Okwuonu G.O."/>
            <person name="Onwere C.G."/>
            <person name="Orozco G."/>
            <person name="Parra A."/>
            <person name="Patel S."/>
            <person name="Patil S."/>
            <person name="Perez A."/>
            <person name="Perez Y."/>
            <person name="Pham C."/>
            <person name="Primus E.L."/>
            <person name="Pu L.-L."/>
            <person name="Puazo M."/>
            <person name="Qin X."/>
            <person name="Quiroz J.B."/>
            <person name="Reese J."/>
            <person name="Richards S."/>
            <person name="Rives C.M."/>
            <person name="Robberts R."/>
            <person name="Ruiz S.J."/>
            <person name="Ruiz M.J."/>
            <person name="Santibanez J."/>
            <person name="Schneider B.W."/>
            <person name="Sisson I."/>
            <person name="Smith M."/>
            <person name="Sodergren E."/>
            <person name="Song X.-Z."/>
            <person name="Song B.B."/>
            <person name="Summersgill H."/>
            <person name="Thelus R."/>
            <person name="Thornton R.D."/>
            <person name="Trejos Z.Y."/>
            <person name="Usmani K."/>
            <person name="Vattathil S."/>
            <person name="Villasana D."/>
            <person name="Walker D.L."/>
            <person name="Wang S."/>
            <person name="Wang K."/>
            <person name="White C.S."/>
            <person name="Williams A.C."/>
            <person name="Williamson J."/>
            <person name="Wilson K."/>
            <person name="Woghiren I.O."/>
            <person name="Woodworth J.R."/>
            <person name="Worley K.C."/>
            <person name="Wright R.A."/>
            <person name="Wu W."/>
            <person name="Young L."/>
            <person name="Zhang L."/>
            <person name="Zhang J."/>
            <person name="Zhu Y."/>
            <person name="Muzny D.M."/>
            <person name="Weinstock G."/>
            <person name="Gibbs R.A."/>
        </authorList>
    </citation>
    <scope>NUCLEOTIDE SEQUENCE [LARGE SCALE GENOMIC DNA]</scope>
    <source>
        <strain evidence="2">LSR1</strain>
    </source>
</reference>
<name>A0A8R2F7L5_ACYPI</name>
<dbReference type="RefSeq" id="XP_008181591.1">
    <property type="nucleotide sequence ID" value="XM_008183369.1"/>
</dbReference>
<keyword evidence="2" id="KW-1185">Reference proteome</keyword>
<dbReference type="SUPFAM" id="SSF56219">
    <property type="entry name" value="DNase I-like"/>
    <property type="match status" value="1"/>
</dbReference>
<reference evidence="1" key="2">
    <citation type="submission" date="2022-06" db="UniProtKB">
        <authorList>
            <consortium name="EnsemblMetazoa"/>
        </authorList>
    </citation>
    <scope>IDENTIFICATION</scope>
</reference>
<dbReference type="EnsemblMetazoa" id="XM_008183369.1">
    <property type="protein sequence ID" value="XP_008181591.1"/>
    <property type="gene ID" value="LOC103308977"/>
</dbReference>
<dbReference type="KEGG" id="api:103308977"/>
<organism evidence="1 2">
    <name type="scientific">Acyrthosiphon pisum</name>
    <name type="common">Pea aphid</name>
    <dbReference type="NCBI Taxonomy" id="7029"/>
    <lineage>
        <taxon>Eukaryota</taxon>
        <taxon>Metazoa</taxon>
        <taxon>Ecdysozoa</taxon>
        <taxon>Arthropoda</taxon>
        <taxon>Hexapoda</taxon>
        <taxon>Insecta</taxon>
        <taxon>Pterygota</taxon>
        <taxon>Neoptera</taxon>
        <taxon>Paraneoptera</taxon>
        <taxon>Hemiptera</taxon>
        <taxon>Sternorrhyncha</taxon>
        <taxon>Aphidomorpha</taxon>
        <taxon>Aphidoidea</taxon>
        <taxon>Aphididae</taxon>
        <taxon>Macrosiphini</taxon>
        <taxon>Acyrthosiphon</taxon>
    </lineage>
</organism>
<dbReference type="AlphaFoldDB" id="A0A8R2F7L5"/>
<proteinExistence type="predicted"/>
<dbReference type="OrthoDB" id="6756193at2759"/>
<evidence type="ECO:0000313" key="1">
    <source>
        <dbReference type="EnsemblMetazoa" id="XP_008181591.1"/>
    </source>
</evidence>